<dbReference type="Proteomes" id="UP000003806">
    <property type="component" value="Chromosome"/>
</dbReference>
<sequence>MRHIGTVARGIRLPVVMSGDDLKKIVVNSLMEAAASEPDGFKFKDRDIVGVTESLVARAQGNYVTTEDIAQDVARLTDEGDAVLLFPILSRNRFLELLKGIVAGVRGTLHLVLSYPCDEVGNGVMDRQEFYEKAHLLSDSAFDEDEFRRVFGTWTHPFTGLDYVELYKSVAPEKIKVHFAQSPKAALSYAKQVIVASIHDRNLHRQVLERLGAKVITLDQICAAPQEGRGWNDRFGLLGSNYSRAGVVKLFPRDCEAFVADLQEELRRQTGRQIDVLVYGDGAFKDPVGGIWELADPVVSPACTSGLIGMPHEIKFKYVADNAGDKTPLQAVTEAIQAKAKTSRSDKTGLGTTPRRLSDLVGSLCDLVSGSGDKGTPVIYISGYFDSYIVQ</sequence>
<feature type="domain" description="Coenzyme F420:L-glutamate ligase-like" evidence="1">
    <location>
        <begin position="10"/>
        <end position="383"/>
    </location>
</feature>
<dbReference type="OrthoDB" id="950at2"/>
<dbReference type="STRING" id="885272.JonanDRAFT_0617"/>
<dbReference type="RefSeq" id="WP_008522741.1">
    <property type="nucleotide sequence ID" value="NZ_CM001376.1"/>
</dbReference>
<dbReference type="EMBL" id="CM001376">
    <property type="protein sequence ID" value="EHM13012.1"/>
    <property type="molecule type" value="Genomic_DNA"/>
</dbReference>
<dbReference type="eggNOG" id="COG1478">
    <property type="taxonomic scope" value="Bacteria"/>
</dbReference>
<evidence type="ECO:0000313" key="3">
    <source>
        <dbReference type="Proteomes" id="UP000003806"/>
    </source>
</evidence>
<dbReference type="Gene3D" id="3.30.1330.100">
    <property type="entry name" value="CofE-like"/>
    <property type="match status" value="1"/>
</dbReference>
<dbReference type="AlphaFoldDB" id="H0UK02"/>
<dbReference type="SUPFAM" id="SSF144010">
    <property type="entry name" value="CofE-like"/>
    <property type="match status" value="1"/>
</dbReference>
<reference evidence="2 3" key="1">
    <citation type="submission" date="2011-11" db="EMBL/GenBank/DDBJ databases">
        <title>The Noncontiguous Finished genome of Jonquetella anthropi DSM 22815.</title>
        <authorList>
            <consortium name="US DOE Joint Genome Institute (JGI-PGF)"/>
            <person name="Lucas S."/>
            <person name="Copeland A."/>
            <person name="Lapidus A."/>
            <person name="Glavina del Rio T."/>
            <person name="Dalin E."/>
            <person name="Tice H."/>
            <person name="Bruce D."/>
            <person name="Goodwin L."/>
            <person name="Pitluck S."/>
            <person name="Peters L."/>
            <person name="Mikhailova N."/>
            <person name="Held B."/>
            <person name="Kyrpides N."/>
            <person name="Mavromatis K."/>
            <person name="Ivanova N."/>
            <person name="Markowitz V."/>
            <person name="Cheng J.-F."/>
            <person name="Hugenholtz P."/>
            <person name="Woyke T."/>
            <person name="Wu D."/>
            <person name="Gronow S."/>
            <person name="Wellnitz S."/>
            <person name="Brambilla E."/>
            <person name="Klenk H.-P."/>
            <person name="Eisen J.A."/>
        </authorList>
    </citation>
    <scope>NUCLEOTIDE SEQUENCE [LARGE SCALE GENOMIC DNA]</scope>
    <source>
        <strain evidence="2 3">DSM 22815</strain>
    </source>
</reference>
<accession>H0UK02</accession>
<dbReference type="InterPro" id="IPR002847">
    <property type="entry name" value="F420-0_gamma-glut_ligase-dom"/>
</dbReference>
<protein>
    <recommendedName>
        <fullName evidence="1">Coenzyme F420:L-glutamate ligase-like domain-containing protein</fullName>
    </recommendedName>
</protein>
<dbReference type="Pfam" id="PF01996">
    <property type="entry name" value="F420_ligase"/>
    <property type="match status" value="1"/>
</dbReference>
<organism evidence="2 3">
    <name type="scientific">Jonquetella anthropi DSM 22815</name>
    <dbReference type="NCBI Taxonomy" id="885272"/>
    <lineage>
        <taxon>Bacteria</taxon>
        <taxon>Thermotogati</taxon>
        <taxon>Synergistota</taxon>
        <taxon>Synergistia</taxon>
        <taxon>Synergistales</taxon>
        <taxon>Dethiosulfovibrionaceae</taxon>
        <taxon>Jonquetella</taxon>
    </lineage>
</organism>
<gene>
    <name evidence="2" type="ORF">JonanDRAFT_0617</name>
</gene>
<keyword evidence="3" id="KW-1185">Reference proteome</keyword>
<evidence type="ECO:0000259" key="1">
    <source>
        <dbReference type="Pfam" id="PF01996"/>
    </source>
</evidence>
<dbReference type="HOGENOM" id="CLU_626686_0_0_0"/>
<proteinExistence type="predicted"/>
<name>H0UK02_9BACT</name>
<evidence type="ECO:0000313" key="2">
    <source>
        <dbReference type="EMBL" id="EHM13012.1"/>
    </source>
</evidence>